<keyword evidence="3" id="KW-0812">Transmembrane</keyword>
<evidence type="ECO:0000313" key="6">
    <source>
        <dbReference type="EMBL" id="KZV16004.1"/>
    </source>
</evidence>
<feature type="domain" description="AMP-binding enzyme C-terminal" evidence="5">
    <location>
        <begin position="680"/>
        <end position="765"/>
    </location>
</feature>
<accession>A0A2Z7A383</accession>
<dbReference type="PANTHER" id="PTHR44378:SF2">
    <property type="entry name" value="ACYL-ACTIVATING ENZYME 17, PEROXISOMAL-RELATED"/>
    <property type="match status" value="1"/>
</dbReference>
<evidence type="ECO:0000259" key="5">
    <source>
        <dbReference type="Pfam" id="PF13193"/>
    </source>
</evidence>
<dbReference type="Pfam" id="PF13193">
    <property type="entry name" value="AMP-binding_C"/>
    <property type="match status" value="1"/>
</dbReference>
<feature type="transmembrane region" description="Helical" evidence="3">
    <location>
        <begin position="243"/>
        <end position="264"/>
    </location>
</feature>
<reference evidence="6 7" key="1">
    <citation type="journal article" date="2015" name="Proc. Natl. Acad. Sci. U.S.A.">
        <title>The resurrection genome of Boea hygrometrica: A blueprint for survival of dehydration.</title>
        <authorList>
            <person name="Xiao L."/>
            <person name="Yang G."/>
            <person name="Zhang L."/>
            <person name="Yang X."/>
            <person name="Zhao S."/>
            <person name="Ji Z."/>
            <person name="Zhou Q."/>
            <person name="Hu M."/>
            <person name="Wang Y."/>
            <person name="Chen M."/>
            <person name="Xu Y."/>
            <person name="Jin H."/>
            <person name="Xiao X."/>
            <person name="Hu G."/>
            <person name="Bao F."/>
            <person name="Hu Y."/>
            <person name="Wan P."/>
            <person name="Li L."/>
            <person name="Deng X."/>
            <person name="Kuang T."/>
            <person name="Xiang C."/>
            <person name="Zhu J.K."/>
            <person name="Oliver M.J."/>
            <person name="He Y."/>
        </authorList>
    </citation>
    <scope>NUCLEOTIDE SEQUENCE [LARGE SCALE GENOMIC DNA]</scope>
    <source>
        <strain evidence="7">cv. XS01</strain>
    </source>
</reference>
<dbReference type="Pfam" id="PF00501">
    <property type="entry name" value="AMP-binding"/>
    <property type="match status" value="1"/>
</dbReference>
<feature type="transmembrane region" description="Helical" evidence="3">
    <location>
        <begin position="1020"/>
        <end position="1037"/>
    </location>
</feature>
<keyword evidence="3" id="KW-1133">Transmembrane helix</keyword>
<evidence type="ECO:0000259" key="4">
    <source>
        <dbReference type="Pfam" id="PF00501"/>
    </source>
</evidence>
<dbReference type="SUPFAM" id="SSF56801">
    <property type="entry name" value="Acetyl-CoA synthetase-like"/>
    <property type="match status" value="1"/>
</dbReference>
<dbReference type="AlphaFoldDB" id="A0A2Z7A383"/>
<dbReference type="Gene3D" id="3.30.300.30">
    <property type="match status" value="1"/>
</dbReference>
<dbReference type="OrthoDB" id="10253115at2759"/>
<feature type="domain" description="AMP-dependent synthetase/ligase" evidence="4">
    <location>
        <begin position="182"/>
        <end position="554"/>
    </location>
</feature>
<dbReference type="Pfam" id="PF11833">
    <property type="entry name" value="CPP1-like"/>
    <property type="match status" value="1"/>
</dbReference>
<protein>
    <submittedName>
        <fullName evidence="6">Putative acyl-activating enzyme 17, peroxisomal</fullName>
    </submittedName>
</protein>
<dbReference type="GO" id="GO:0009698">
    <property type="term" value="P:phenylpropanoid metabolic process"/>
    <property type="evidence" value="ECO:0007669"/>
    <property type="project" value="UniProtKB-KW"/>
</dbReference>
<dbReference type="UniPathway" id="UPA00372">
    <property type="reaction ID" value="UER00547"/>
</dbReference>
<keyword evidence="7" id="KW-1185">Reference proteome</keyword>
<feature type="transmembrane region" description="Helical" evidence="3">
    <location>
        <begin position="987"/>
        <end position="1008"/>
    </location>
</feature>
<evidence type="ECO:0000256" key="2">
    <source>
        <dbReference type="ARBA" id="ARBA00023051"/>
    </source>
</evidence>
<dbReference type="InterPro" id="IPR025110">
    <property type="entry name" value="AMP-bd_C"/>
</dbReference>
<dbReference type="PANTHER" id="PTHR44378">
    <property type="entry name" value="ACYL-ACTIVATING ENZYME 17, PEROXISOMAL-RELATED"/>
    <property type="match status" value="1"/>
</dbReference>
<dbReference type="InterPro" id="IPR045851">
    <property type="entry name" value="AMP-bd_C_sf"/>
</dbReference>
<dbReference type="InterPro" id="IPR020845">
    <property type="entry name" value="AMP-binding_CS"/>
</dbReference>
<dbReference type="PROSITE" id="PS00455">
    <property type="entry name" value="AMP_BINDING"/>
    <property type="match status" value="1"/>
</dbReference>
<keyword evidence="2" id="KW-0587">Phenylpropanoid metabolism</keyword>
<dbReference type="InterPro" id="IPR042099">
    <property type="entry name" value="ANL_N_sf"/>
</dbReference>
<dbReference type="InterPro" id="IPR021788">
    <property type="entry name" value="CPP1-like"/>
</dbReference>
<dbReference type="Gene3D" id="3.40.50.12780">
    <property type="entry name" value="N-terminal domain of ligase-like"/>
    <property type="match status" value="1"/>
</dbReference>
<dbReference type="EMBL" id="KV019588">
    <property type="protein sequence ID" value="KZV16004.1"/>
    <property type="molecule type" value="Genomic_DNA"/>
</dbReference>
<name>A0A2Z7A383_9LAMI</name>
<feature type="transmembrane region" description="Helical" evidence="3">
    <location>
        <begin position="959"/>
        <end position="975"/>
    </location>
</feature>
<dbReference type="InterPro" id="IPR000873">
    <property type="entry name" value="AMP-dep_synth/lig_dom"/>
</dbReference>
<evidence type="ECO:0000256" key="1">
    <source>
        <dbReference type="ARBA" id="ARBA00004930"/>
    </source>
</evidence>
<organism evidence="6 7">
    <name type="scientific">Dorcoceras hygrometricum</name>
    <dbReference type="NCBI Taxonomy" id="472368"/>
    <lineage>
        <taxon>Eukaryota</taxon>
        <taxon>Viridiplantae</taxon>
        <taxon>Streptophyta</taxon>
        <taxon>Embryophyta</taxon>
        <taxon>Tracheophyta</taxon>
        <taxon>Spermatophyta</taxon>
        <taxon>Magnoliopsida</taxon>
        <taxon>eudicotyledons</taxon>
        <taxon>Gunneridae</taxon>
        <taxon>Pentapetalae</taxon>
        <taxon>asterids</taxon>
        <taxon>lamiids</taxon>
        <taxon>Lamiales</taxon>
        <taxon>Gesneriaceae</taxon>
        <taxon>Didymocarpoideae</taxon>
        <taxon>Trichosporeae</taxon>
        <taxon>Loxocarpinae</taxon>
        <taxon>Dorcoceras</taxon>
    </lineage>
</organism>
<comment type="pathway">
    <text evidence="1">Phytoalexin biosynthesis; 3,4',5-trihydroxystilbene biosynthesis; 3,4',5-trihydroxystilbene from trans-4-coumarate: step 1/2.</text>
</comment>
<dbReference type="Proteomes" id="UP000250235">
    <property type="component" value="Unassembled WGS sequence"/>
</dbReference>
<sequence length="1038" mass="113956">MATEKYKSLDCITAEDISALGIPADVSDQLHRQLTGIILSSGAGTPETWHNISKHLLTPELPFSLHQMMYYGCYKFSGPDPPAWMPDPGSANETNVGRLLVKHGNELLGANYGDPISSFTDFQEFSVSNPEVYWKTVLGEMNITFSIPPECILHEGPTHPGGHWLPQAHTNPAKNCLNPSGERTLDDIALIWRNEGEDELPVNKMTLNELRTEVWHVASAIDTLGLKKGSAIAIDMPMDVNSVVIYLAIVLAGYVVVSIADSFASSEISSRLKISNAKAIFTQRVMTFAEIFDPRKSISWGGCFFDIQIVTFRVVDAQSPMAIVIPTGGSNFITKLRDKDISWHDFLERANVSKEIQFVAVEQSVDAFTNILFSSGTTGDPKAIPWSVATPFKAAADGWCHMDIRQDDMVSWPTNLGWMMGPWLVYASLLNGASMALYNGSPLGSGFAKFVQDAKVTMLGVIPSIVRAWKSVNSTANCDWSAIRCFASTGEASNVDEYLWLMGRAQYKPVIEYCGGTEIGGGFITGSLLQNQSLAAFSTPAMGCSLFILGEDGLPIVRTPNLAPEITVVVLRGTESSAILGAPNRVTLRSNKPLLLELIKPSGAPGIGELALGPLMFGASSTLLNAEHNDIYFKHMPVWNGKILRRHGDVFERTSRGYYRAHGRADDTMNLGGIKVSSVEIERICNAVDSGILETAAVGVPPPDGGPERLIVVVVLRDPQPNEQLPDMSNLAATFNSALQKKLNPLFKVSAVVPLPSLPRTATNKVMRRVLRQQLSQSDQKARVELMASTLLTKPTLISSPFLGERLSIRGDSKKIEPCRFIFSSPRCSLDAPYGGNILTFNRMNIWNPYKRLGIPVDASEEEVWSARNFLLDQYAGHERSVESVEAAFEKLLMTSFRNRKKTKINLKTQLKKKVEESPPWVKNLLSFVEVPPTVIILRRLFLFSFMACWSVMNSAEAGPAFQVALSLAACIYFLNDKSKSLPRAAIFGFGALVVGWISGSFLVPLIPTSLLQPTWTLELLTSLVAYIFLFLACTFLK</sequence>
<gene>
    <name evidence="6" type="ORF">F511_14370</name>
</gene>
<keyword evidence="3" id="KW-0472">Membrane</keyword>
<evidence type="ECO:0000256" key="3">
    <source>
        <dbReference type="SAM" id="Phobius"/>
    </source>
</evidence>
<evidence type="ECO:0000313" key="7">
    <source>
        <dbReference type="Proteomes" id="UP000250235"/>
    </source>
</evidence>
<proteinExistence type="predicted"/>